<evidence type="ECO:0000313" key="1">
    <source>
        <dbReference type="EMBL" id="KAF9646789.1"/>
    </source>
</evidence>
<gene>
    <name evidence="1" type="ORF">BDM02DRAFT_2887564</name>
</gene>
<reference evidence="1" key="1">
    <citation type="submission" date="2019-10" db="EMBL/GenBank/DDBJ databases">
        <authorList>
            <consortium name="DOE Joint Genome Institute"/>
            <person name="Kuo A."/>
            <person name="Miyauchi S."/>
            <person name="Kiss E."/>
            <person name="Drula E."/>
            <person name="Kohler A."/>
            <person name="Sanchez-Garcia M."/>
            <person name="Andreopoulos B."/>
            <person name="Barry K.W."/>
            <person name="Bonito G."/>
            <person name="Buee M."/>
            <person name="Carver A."/>
            <person name="Chen C."/>
            <person name="Cichocki N."/>
            <person name="Clum A."/>
            <person name="Culley D."/>
            <person name="Crous P.W."/>
            <person name="Fauchery L."/>
            <person name="Girlanda M."/>
            <person name="Hayes R."/>
            <person name="Keri Z."/>
            <person name="Labutti K."/>
            <person name="Lipzen A."/>
            <person name="Lombard V."/>
            <person name="Magnuson J."/>
            <person name="Maillard F."/>
            <person name="Morin E."/>
            <person name="Murat C."/>
            <person name="Nolan M."/>
            <person name="Ohm R."/>
            <person name="Pangilinan J."/>
            <person name="Pereira M."/>
            <person name="Perotto S."/>
            <person name="Peter M."/>
            <person name="Riley R."/>
            <person name="Sitrit Y."/>
            <person name="Stielow B."/>
            <person name="Szollosi G."/>
            <person name="Zifcakova L."/>
            <person name="Stursova M."/>
            <person name="Spatafora J.W."/>
            <person name="Tedersoo L."/>
            <person name="Vaario L.-M."/>
            <person name="Yamada A."/>
            <person name="Yan M."/>
            <person name="Wang P."/>
            <person name="Xu J."/>
            <person name="Bruns T."/>
            <person name="Baldrian P."/>
            <person name="Vilgalys R."/>
            <person name="Henrissat B."/>
            <person name="Grigoriev I.V."/>
            <person name="Hibbett D."/>
            <person name="Nagy L.G."/>
            <person name="Martin F.M."/>
        </authorList>
    </citation>
    <scope>NUCLEOTIDE SEQUENCE</scope>
    <source>
        <strain evidence="1">P2</strain>
    </source>
</reference>
<proteinExistence type="predicted"/>
<protein>
    <submittedName>
        <fullName evidence="1">Kinase-like protein</fullName>
    </submittedName>
</protein>
<sequence>MATNTASASVSLKKIVDWDGKSQDINQALITAFEADDYLDCIKDLLALDIDPLSYINNLDKIIDSLPTDSNLQRRCIRALSGTCRLYGILPTSHTVTFTFTRLERLFASGNQYDVWRYTNENHQVFAVKSFSSSARTVVKHHKERHCKEVVVSKRMNHPNILSIEGVAPGLYPFCIVTQWMLNGNMKEYLIGVTRGLNYLHNNEIVHGDLRSSNILIDAKSNPRLHNFGNCWFTEDTDPENVSIPNYGGKARYRAPELHSKGGIITKRSDVFSLSMVIVWLVTRKSPFPDTRDFAVKVWISRGERPPKPLPFDVTGMAPVVWKIAQECWHQEANERPEVNAVLQDLEKLANPGDKLVPSLFKQV</sequence>
<comment type="caution">
    <text evidence="1">The sequence shown here is derived from an EMBL/GenBank/DDBJ whole genome shotgun (WGS) entry which is preliminary data.</text>
</comment>
<organism evidence="1 2">
    <name type="scientific">Thelephora ganbajun</name>
    <name type="common">Ganba fungus</name>
    <dbReference type="NCBI Taxonomy" id="370292"/>
    <lineage>
        <taxon>Eukaryota</taxon>
        <taxon>Fungi</taxon>
        <taxon>Dikarya</taxon>
        <taxon>Basidiomycota</taxon>
        <taxon>Agaricomycotina</taxon>
        <taxon>Agaricomycetes</taxon>
        <taxon>Thelephorales</taxon>
        <taxon>Thelephoraceae</taxon>
        <taxon>Thelephora</taxon>
    </lineage>
</organism>
<evidence type="ECO:0000313" key="2">
    <source>
        <dbReference type="Proteomes" id="UP000886501"/>
    </source>
</evidence>
<reference evidence="1" key="2">
    <citation type="journal article" date="2020" name="Nat. Commun.">
        <title>Large-scale genome sequencing of mycorrhizal fungi provides insights into the early evolution of symbiotic traits.</title>
        <authorList>
            <person name="Miyauchi S."/>
            <person name="Kiss E."/>
            <person name="Kuo A."/>
            <person name="Drula E."/>
            <person name="Kohler A."/>
            <person name="Sanchez-Garcia M."/>
            <person name="Morin E."/>
            <person name="Andreopoulos B."/>
            <person name="Barry K.W."/>
            <person name="Bonito G."/>
            <person name="Buee M."/>
            <person name="Carver A."/>
            <person name="Chen C."/>
            <person name="Cichocki N."/>
            <person name="Clum A."/>
            <person name="Culley D."/>
            <person name="Crous P.W."/>
            <person name="Fauchery L."/>
            <person name="Girlanda M."/>
            <person name="Hayes R.D."/>
            <person name="Keri Z."/>
            <person name="LaButti K."/>
            <person name="Lipzen A."/>
            <person name="Lombard V."/>
            <person name="Magnuson J."/>
            <person name="Maillard F."/>
            <person name="Murat C."/>
            <person name="Nolan M."/>
            <person name="Ohm R.A."/>
            <person name="Pangilinan J."/>
            <person name="Pereira M.F."/>
            <person name="Perotto S."/>
            <person name="Peter M."/>
            <person name="Pfister S."/>
            <person name="Riley R."/>
            <person name="Sitrit Y."/>
            <person name="Stielow J.B."/>
            <person name="Szollosi G."/>
            <person name="Zifcakova L."/>
            <person name="Stursova M."/>
            <person name="Spatafora J.W."/>
            <person name="Tedersoo L."/>
            <person name="Vaario L.M."/>
            <person name="Yamada A."/>
            <person name="Yan M."/>
            <person name="Wang P."/>
            <person name="Xu J."/>
            <person name="Bruns T."/>
            <person name="Baldrian P."/>
            <person name="Vilgalys R."/>
            <person name="Dunand C."/>
            <person name="Henrissat B."/>
            <person name="Grigoriev I.V."/>
            <person name="Hibbett D."/>
            <person name="Nagy L.G."/>
            <person name="Martin F.M."/>
        </authorList>
    </citation>
    <scope>NUCLEOTIDE SEQUENCE</scope>
    <source>
        <strain evidence="1">P2</strain>
    </source>
</reference>
<name>A0ACB6ZB81_THEGA</name>
<keyword evidence="2" id="KW-1185">Reference proteome</keyword>
<dbReference type="EMBL" id="MU118048">
    <property type="protein sequence ID" value="KAF9646789.1"/>
    <property type="molecule type" value="Genomic_DNA"/>
</dbReference>
<accession>A0ACB6ZB81</accession>
<dbReference type="Proteomes" id="UP000886501">
    <property type="component" value="Unassembled WGS sequence"/>
</dbReference>